<dbReference type="InterPro" id="IPR035985">
    <property type="entry name" value="Ubiquitin-activating_enz"/>
</dbReference>
<dbReference type="OrthoDB" id="9804286at2"/>
<keyword evidence="3" id="KW-1185">Reference proteome</keyword>
<dbReference type="InterPro" id="IPR045886">
    <property type="entry name" value="ThiF/MoeB/HesA"/>
</dbReference>
<dbReference type="Gene3D" id="3.40.50.720">
    <property type="entry name" value="NAD(P)-binding Rossmann-like Domain"/>
    <property type="match status" value="1"/>
</dbReference>
<dbReference type="Pfam" id="PF00899">
    <property type="entry name" value="ThiF"/>
    <property type="match status" value="1"/>
</dbReference>
<evidence type="ECO:0000259" key="1">
    <source>
        <dbReference type="Pfam" id="PF00899"/>
    </source>
</evidence>
<dbReference type="EMBL" id="FWEY01000009">
    <property type="protein sequence ID" value="SLM52723.1"/>
    <property type="molecule type" value="Genomic_DNA"/>
</dbReference>
<dbReference type="STRING" id="43064.SAMN04488086_1326"/>
<feature type="domain" description="THIF-type NAD/FAD binding fold" evidence="1">
    <location>
        <begin position="117"/>
        <end position="343"/>
    </location>
</feature>
<reference evidence="3" key="1">
    <citation type="submission" date="2016-04" db="EMBL/GenBank/DDBJ databases">
        <authorList>
            <person name="Strepis N."/>
        </authorList>
    </citation>
    <scope>NUCLEOTIDE SEQUENCE [LARGE SCALE GENOMIC DNA]</scope>
</reference>
<protein>
    <submittedName>
        <fullName evidence="2">Molybdenum cofactor biosynthesis moeb</fullName>
    </submittedName>
</protein>
<dbReference type="GO" id="GO:0008641">
    <property type="term" value="F:ubiquitin-like modifier activating enzyme activity"/>
    <property type="evidence" value="ECO:0007669"/>
    <property type="project" value="InterPro"/>
</dbReference>
<dbReference type="RefSeq" id="WP_086943475.1">
    <property type="nucleotide sequence ID" value="NZ_FONM01000032.1"/>
</dbReference>
<evidence type="ECO:0000313" key="3">
    <source>
        <dbReference type="Proteomes" id="UP000195985"/>
    </source>
</evidence>
<organism evidence="2 3">
    <name type="scientific">Trichococcus pasteurii</name>
    <dbReference type="NCBI Taxonomy" id="43064"/>
    <lineage>
        <taxon>Bacteria</taxon>
        <taxon>Bacillati</taxon>
        <taxon>Bacillota</taxon>
        <taxon>Bacilli</taxon>
        <taxon>Lactobacillales</taxon>
        <taxon>Carnobacteriaceae</taxon>
        <taxon>Trichococcus</taxon>
    </lineage>
</organism>
<proteinExistence type="predicted"/>
<dbReference type="InterPro" id="IPR000594">
    <property type="entry name" value="ThiF_NAD_FAD-bd"/>
</dbReference>
<gene>
    <name evidence="2" type="ORF">TPAS_2430</name>
</gene>
<name>A0A1W1IIZ9_9LACT</name>
<dbReference type="PANTHER" id="PTHR43267:SF1">
    <property type="entry name" value="TRNA THREONYLCARBAMOYLADENOSINE DEHYDRATASE"/>
    <property type="match status" value="1"/>
</dbReference>
<dbReference type="GO" id="GO:0061504">
    <property type="term" value="P:cyclic threonylcarbamoyladenosine biosynthetic process"/>
    <property type="evidence" value="ECO:0007669"/>
    <property type="project" value="TreeGrafter"/>
</dbReference>
<dbReference type="AlphaFoldDB" id="A0A1W1IIZ9"/>
<dbReference type="GO" id="GO:0061503">
    <property type="term" value="F:tRNA threonylcarbamoyladenosine dehydratase"/>
    <property type="evidence" value="ECO:0007669"/>
    <property type="project" value="TreeGrafter"/>
</dbReference>
<dbReference type="SUPFAM" id="SSF69572">
    <property type="entry name" value="Activating enzymes of the ubiquitin-like proteins"/>
    <property type="match status" value="1"/>
</dbReference>
<accession>A0A1W1IIZ9</accession>
<sequence length="361" mass="40925">MMPKLNSTVSVVKINDIILEFFKSNTRQQVRIKVDDDSIMKIVCGLDGLKTIEEIAGENDVSVDELKLLLNFLRSKGILDNVSPKNDFDEYDKFRRVIHFLEDFSGSHEHLLRLWGNIQSAQVMIVGLGAVGSWVTANLAQSGVLNFILLDPDTVEMSNLHRQFGYVESDIGRRKVDALADRLQDYNHDIKVTKVCEMLDANILKEFDDEHINLIINCADQPNVDTTSLWIGEYSMRRGIPHIVGGGYNLHLSLIGQSVIPGSSACVKCFQNQLEEENKIDTQRVRKLAVRNRKVGSFGPMCSIIASMIGMEAIKILSKEITPANLNRRGEFDIYSMDVTYKTFVRREDCEWCGKEGQYYH</sequence>
<evidence type="ECO:0000313" key="2">
    <source>
        <dbReference type="EMBL" id="SLM52723.1"/>
    </source>
</evidence>
<dbReference type="Proteomes" id="UP000195985">
    <property type="component" value="Unassembled WGS sequence"/>
</dbReference>
<dbReference type="PANTHER" id="PTHR43267">
    <property type="entry name" value="TRNA THREONYLCARBAMOYLADENOSINE DEHYDRATASE"/>
    <property type="match status" value="1"/>
</dbReference>